<proteinExistence type="predicted"/>
<keyword evidence="3" id="KW-1185">Reference proteome</keyword>
<gene>
    <name evidence="2" type="ORF">GJ699_03435</name>
</gene>
<evidence type="ECO:0000313" key="3">
    <source>
        <dbReference type="Proteomes" id="UP000433309"/>
    </source>
</evidence>
<feature type="transmembrane region" description="Helical" evidence="1">
    <location>
        <begin position="25"/>
        <end position="46"/>
    </location>
</feature>
<evidence type="ECO:0000256" key="1">
    <source>
        <dbReference type="SAM" id="Phobius"/>
    </source>
</evidence>
<dbReference type="AlphaFoldDB" id="A0A6I2KYE0"/>
<sequence>MFWILLIVFFPGGFMLGPPFLSMKFFIIALIAYFVVGLGLSCKIIVGTTQVRFVRRIFGVPYYVVTGREITSVTYDSDWDE</sequence>
<evidence type="ECO:0000313" key="2">
    <source>
        <dbReference type="EMBL" id="MRW89029.1"/>
    </source>
</evidence>
<organism evidence="2 3">
    <name type="scientific">Duganella guangzhouensis</name>
    <dbReference type="NCBI Taxonomy" id="2666084"/>
    <lineage>
        <taxon>Bacteria</taxon>
        <taxon>Pseudomonadati</taxon>
        <taxon>Pseudomonadota</taxon>
        <taxon>Betaproteobacteria</taxon>
        <taxon>Burkholderiales</taxon>
        <taxon>Oxalobacteraceae</taxon>
        <taxon>Telluria group</taxon>
        <taxon>Duganella</taxon>
    </lineage>
</organism>
<dbReference type="Proteomes" id="UP000433309">
    <property type="component" value="Unassembled WGS sequence"/>
</dbReference>
<dbReference type="EMBL" id="WKJK01000002">
    <property type="protein sequence ID" value="MRW89029.1"/>
    <property type="molecule type" value="Genomic_DNA"/>
</dbReference>
<accession>A0A6I2KYE0</accession>
<dbReference type="RefSeq" id="WP_154373150.1">
    <property type="nucleotide sequence ID" value="NZ_WKJK01000002.1"/>
</dbReference>
<name>A0A6I2KYE0_9BURK</name>
<comment type="caution">
    <text evidence="2">The sequence shown here is derived from an EMBL/GenBank/DDBJ whole genome shotgun (WGS) entry which is preliminary data.</text>
</comment>
<keyword evidence="1" id="KW-0472">Membrane</keyword>
<protein>
    <submittedName>
        <fullName evidence="2">Uncharacterized protein</fullName>
    </submittedName>
</protein>
<keyword evidence="1" id="KW-1133">Transmembrane helix</keyword>
<reference evidence="2 3" key="1">
    <citation type="submission" date="2019-11" db="EMBL/GenBank/DDBJ databases">
        <title>Novel species isolated from a subtropical stream in China.</title>
        <authorList>
            <person name="Lu H."/>
        </authorList>
    </citation>
    <scope>NUCLEOTIDE SEQUENCE [LARGE SCALE GENOMIC DNA]</scope>
    <source>
        <strain evidence="2 3">FT80W</strain>
    </source>
</reference>
<keyword evidence="1" id="KW-0812">Transmembrane</keyword>